<dbReference type="PANTHER" id="PTHR45762:SF13">
    <property type="entry name" value="U1-TYPE DOMAIN-CONTAINING PROTEIN"/>
    <property type="match status" value="1"/>
</dbReference>
<protein>
    <submittedName>
        <fullName evidence="3">Stress response NST1-like</fullName>
    </submittedName>
</protein>
<dbReference type="AlphaFoldDB" id="A0AAD1RZC6"/>
<dbReference type="GO" id="GO:0008270">
    <property type="term" value="F:zinc ion binding"/>
    <property type="evidence" value="ECO:0007669"/>
    <property type="project" value="InterPro"/>
</dbReference>
<reference evidence="3" key="1">
    <citation type="submission" date="2022-03" db="EMBL/GenBank/DDBJ databases">
        <authorList>
            <person name="Alioto T."/>
            <person name="Alioto T."/>
            <person name="Gomez Garrido J."/>
        </authorList>
    </citation>
    <scope>NUCLEOTIDE SEQUENCE</scope>
</reference>
<dbReference type="Proteomes" id="UP001295444">
    <property type="component" value="Chromosome 04"/>
</dbReference>
<feature type="compositionally biased region" description="Basic and acidic residues" evidence="1">
    <location>
        <begin position="184"/>
        <end position="203"/>
    </location>
</feature>
<dbReference type="PANTHER" id="PTHR45762">
    <property type="entry name" value="ZINC FINGER RNA-BINDING PROTEIN"/>
    <property type="match status" value="1"/>
</dbReference>
<dbReference type="SMART" id="SM00451">
    <property type="entry name" value="ZnF_U1"/>
    <property type="match status" value="2"/>
</dbReference>
<feature type="domain" description="U1-type" evidence="2">
    <location>
        <begin position="10"/>
        <end position="44"/>
    </location>
</feature>
<dbReference type="GO" id="GO:0071011">
    <property type="term" value="C:precatalytic spliceosome"/>
    <property type="evidence" value="ECO:0007669"/>
    <property type="project" value="TreeGrafter"/>
</dbReference>
<dbReference type="Pfam" id="PF12874">
    <property type="entry name" value="zf-met"/>
    <property type="match status" value="1"/>
</dbReference>
<sequence>MESSSTNTSTPLFWCNICRVSCLSALNLHMHFMGAKHKKVEESLKNCGGEQLWPFSVDDISSDDEAQPGTLEEQLNACKTTTPALGLEYIYEYQPFEGGFSKYECRLCNMQSGLSSMFMHIVGAKHRISYLSKHHPGMDIPISFRAKNPAKIKKLVDACSAVENEFGRKNITVLLGSYVPASDKYSKDPRASPDIDYQKEKSQQKGKSKKQKVTFQELKKAHEANLKNPQTSADTGQCSDQDVGNCNLDEFLCNEELFDFLDHFKIKCEDDVTFVLKVTERFNKAIIIQKERHEEFKKKMAYVNPDTSSAAVVTPQTLSHIPSEEKTISNPAGRLLRTSQQLQSLEAHAQNYHLLFANQKLNRKFQKKRVNQPIDYYLKRCLSVRRLLNIKHWRRPALQNEVQYRSRALFKIWYTSQATQ</sequence>
<dbReference type="SUPFAM" id="SSF57667">
    <property type="entry name" value="beta-beta-alpha zinc fingers"/>
    <property type="match status" value="1"/>
</dbReference>
<dbReference type="InterPro" id="IPR036236">
    <property type="entry name" value="Znf_C2H2_sf"/>
</dbReference>
<dbReference type="EMBL" id="OW240915">
    <property type="protein sequence ID" value="CAH2283656.1"/>
    <property type="molecule type" value="Genomic_DNA"/>
</dbReference>
<organism evidence="3 4">
    <name type="scientific">Pelobates cultripes</name>
    <name type="common">Western spadefoot toad</name>
    <dbReference type="NCBI Taxonomy" id="61616"/>
    <lineage>
        <taxon>Eukaryota</taxon>
        <taxon>Metazoa</taxon>
        <taxon>Chordata</taxon>
        <taxon>Craniata</taxon>
        <taxon>Vertebrata</taxon>
        <taxon>Euteleostomi</taxon>
        <taxon>Amphibia</taxon>
        <taxon>Batrachia</taxon>
        <taxon>Anura</taxon>
        <taxon>Pelobatoidea</taxon>
        <taxon>Pelobatidae</taxon>
        <taxon>Pelobates</taxon>
    </lineage>
</organism>
<dbReference type="InterPro" id="IPR013087">
    <property type="entry name" value="Znf_C2H2_type"/>
</dbReference>
<feature type="domain" description="U1-type" evidence="2">
    <location>
        <begin position="100"/>
        <end position="133"/>
    </location>
</feature>
<evidence type="ECO:0000313" key="3">
    <source>
        <dbReference type="EMBL" id="CAH2283656.1"/>
    </source>
</evidence>
<evidence type="ECO:0000256" key="1">
    <source>
        <dbReference type="SAM" id="MobiDB-lite"/>
    </source>
</evidence>
<accession>A0AAD1RZC6</accession>
<gene>
    <name evidence="3" type="ORF">PECUL_23A033889</name>
</gene>
<name>A0AAD1RZC6_PELCU</name>
<evidence type="ECO:0000313" key="4">
    <source>
        <dbReference type="Proteomes" id="UP001295444"/>
    </source>
</evidence>
<feature type="region of interest" description="Disordered" evidence="1">
    <location>
        <begin position="184"/>
        <end position="211"/>
    </location>
</feature>
<evidence type="ECO:0000259" key="2">
    <source>
        <dbReference type="SMART" id="SM00451"/>
    </source>
</evidence>
<proteinExistence type="predicted"/>
<dbReference type="GO" id="GO:0003727">
    <property type="term" value="F:single-stranded RNA binding"/>
    <property type="evidence" value="ECO:0007669"/>
    <property type="project" value="TreeGrafter"/>
</dbReference>
<keyword evidence="4" id="KW-1185">Reference proteome</keyword>
<dbReference type="GO" id="GO:0003725">
    <property type="term" value="F:double-stranded RNA binding"/>
    <property type="evidence" value="ECO:0007669"/>
    <property type="project" value="TreeGrafter"/>
</dbReference>
<dbReference type="Gene3D" id="3.30.160.60">
    <property type="entry name" value="Classic Zinc Finger"/>
    <property type="match status" value="1"/>
</dbReference>
<dbReference type="InterPro" id="IPR003604">
    <property type="entry name" value="Matrin/U1-like-C_Znf_C2H2"/>
</dbReference>